<comment type="caution">
    <text evidence="3">The sequence shown here is derived from an EMBL/GenBank/DDBJ whole genome shotgun (WGS) entry which is preliminary data.</text>
</comment>
<dbReference type="Proteomes" id="UP000029072">
    <property type="component" value="Unassembled WGS sequence"/>
</dbReference>
<reference evidence="3 4" key="1">
    <citation type="submission" date="2014-03" db="EMBL/GenBank/DDBJ databases">
        <title>Genomics of Bifidobacteria.</title>
        <authorList>
            <person name="Ventura M."/>
            <person name="Milani C."/>
            <person name="Lugli G.A."/>
        </authorList>
    </citation>
    <scope>NUCLEOTIDE SEQUENCE [LARGE SCALE GENOMIC DNA]</scope>
    <source>
        <strain evidence="3 4">DSM 23973</strain>
    </source>
</reference>
<dbReference type="EMBL" id="JGYS01000001">
    <property type="protein sequence ID" value="KFI56483.1"/>
    <property type="molecule type" value="Genomic_DNA"/>
</dbReference>
<name>A0A087ACI3_9BIFI</name>
<feature type="compositionally biased region" description="Low complexity" evidence="1">
    <location>
        <begin position="181"/>
        <end position="197"/>
    </location>
</feature>
<protein>
    <submittedName>
        <fullName evidence="3">Cell surface protein</fullName>
    </submittedName>
</protein>
<keyword evidence="2" id="KW-0472">Membrane</keyword>
<dbReference type="RefSeq" id="WP_238549565.1">
    <property type="nucleotide sequence ID" value="NZ_JDUV01000029.1"/>
</dbReference>
<dbReference type="eggNOG" id="ENOG5032A37">
    <property type="taxonomic scope" value="Bacteria"/>
</dbReference>
<feature type="transmembrane region" description="Helical" evidence="2">
    <location>
        <begin position="31"/>
        <end position="53"/>
    </location>
</feature>
<gene>
    <name evidence="3" type="ORF">BCAL_0076</name>
</gene>
<feature type="region of interest" description="Disordered" evidence="1">
    <location>
        <begin position="128"/>
        <end position="209"/>
    </location>
</feature>
<dbReference type="AlphaFoldDB" id="A0A087ACI3"/>
<organism evidence="3 4">
    <name type="scientific">Bifidobacterium callitrichos DSM 23973</name>
    <dbReference type="NCBI Taxonomy" id="1437609"/>
    <lineage>
        <taxon>Bacteria</taxon>
        <taxon>Bacillati</taxon>
        <taxon>Actinomycetota</taxon>
        <taxon>Actinomycetes</taxon>
        <taxon>Bifidobacteriales</taxon>
        <taxon>Bifidobacteriaceae</taxon>
        <taxon>Bifidobacterium</taxon>
    </lineage>
</organism>
<keyword evidence="2" id="KW-0812">Transmembrane</keyword>
<evidence type="ECO:0000256" key="2">
    <source>
        <dbReference type="SAM" id="Phobius"/>
    </source>
</evidence>
<evidence type="ECO:0000313" key="4">
    <source>
        <dbReference type="Proteomes" id="UP000029072"/>
    </source>
</evidence>
<accession>A0A087ACI3</accession>
<dbReference type="Pfam" id="PF20070">
    <property type="entry name" value="DUF6466"/>
    <property type="match status" value="1"/>
</dbReference>
<dbReference type="STRING" id="1437609.BCAL_0076"/>
<sequence>MTRGSDRTDMHAANAARTAGPKPRAALPVRILLIVVAVAALVMAGLALTNLVAVGQFNQATATLTRNIKAADKEDADLATLKASQQQTDAQFREAATLEAALLPNVRSSLKTNTEISRQLTALIERRLAEQQGSSSSGNGTDGSGSGSDDTGAATNNQDNSSNGPALTDQQRAQVEQLLKSNQQSTDTSTSTQQTPSKKANQNQTTKPW</sequence>
<evidence type="ECO:0000313" key="3">
    <source>
        <dbReference type="EMBL" id="KFI56483.1"/>
    </source>
</evidence>
<dbReference type="InterPro" id="IPR046314">
    <property type="entry name" value="DUF6466"/>
</dbReference>
<keyword evidence="2" id="KW-1133">Transmembrane helix</keyword>
<proteinExistence type="predicted"/>
<feature type="compositionally biased region" description="Polar residues" evidence="1">
    <location>
        <begin position="153"/>
        <end position="174"/>
    </location>
</feature>
<evidence type="ECO:0000256" key="1">
    <source>
        <dbReference type="SAM" id="MobiDB-lite"/>
    </source>
</evidence>
<feature type="compositionally biased region" description="Polar residues" evidence="1">
    <location>
        <begin position="198"/>
        <end position="209"/>
    </location>
</feature>